<keyword evidence="5 6" id="KW-0472">Membrane</keyword>
<dbReference type="RefSeq" id="WP_141996147.1">
    <property type="nucleotide sequence ID" value="NZ_VFML01000001.1"/>
</dbReference>
<dbReference type="GO" id="GO:0022857">
    <property type="term" value="F:transmembrane transporter activity"/>
    <property type="evidence" value="ECO:0007669"/>
    <property type="project" value="InterPro"/>
</dbReference>
<feature type="transmembrane region" description="Helical" evidence="6">
    <location>
        <begin position="160"/>
        <end position="177"/>
    </location>
</feature>
<feature type="transmembrane region" description="Helical" evidence="6">
    <location>
        <begin position="391"/>
        <end position="410"/>
    </location>
</feature>
<name>A0A542DE12_AMYCI</name>
<dbReference type="PIRSF" id="PIRSF006060">
    <property type="entry name" value="AA_transporter"/>
    <property type="match status" value="1"/>
</dbReference>
<accession>A0A542DE12</accession>
<gene>
    <name evidence="7" type="ORF">FB471_0992</name>
</gene>
<evidence type="ECO:0000313" key="8">
    <source>
        <dbReference type="Proteomes" id="UP000320876"/>
    </source>
</evidence>
<evidence type="ECO:0000313" key="7">
    <source>
        <dbReference type="EMBL" id="TQJ01318.1"/>
    </source>
</evidence>
<feature type="transmembrane region" description="Helical" evidence="6">
    <location>
        <begin position="231"/>
        <end position="253"/>
    </location>
</feature>
<feature type="transmembrane region" description="Helical" evidence="6">
    <location>
        <begin position="353"/>
        <end position="379"/>
    </location>
</feature>
<dbReference type="AlphaFoldDB" id="A0A542DE12"/>
<keyword evidence="4 6" id="KW-1133">Transmembrane helix</keyword>
<dbReference type="Pfam" id="PF13520">
    <property type="entry name" value="AA_permease_2"/>
    <property type="match status" value="1"/>
</dbReference>
<dbReference type="Gene3D" id="1.20.1740.10">
    <property type="entry name" value="Amino acid/polyamine transporter I"/>
    <property type="match status" value="1"/>
</dbReference>
<dbReference type="OrthoDB" id="3185104at2"/>
<comment type="subcellular location">
    <subcellularLocation>
        <location evidence="1">Cell membrane</location>
        <topology evidence="1">Multi-pass membrane protein</topology>
    </subcellularLocation>
</comment>
<feature type="transmembrane region" description="Helical" evidence="6">
    <location>
        <begin position="192"/>
        <end position="210"/>
    </location>
</feature>
<dbReference type="EMBL" id="VFML01000001">
    <property type="protein sequence ID" value="TQJ01318.1"/>
    <property type="molecule type" value="Genomic_DNA"/>
</dbReference>
<feature type="transmembrane region" description="Helical" evidence="6">
    <location>
        <begin position="46"/>
        <end position="66"/>
    </location>
</feature>
<keyword evidence="8" id="KW-1185">Reference proteome</keyword>
<dbReference type="InterPro" id="IPR050367">
    <property type="entry name" value="APC_superfamily"/>
</dbReference>
<feature type="transmembrane region" description="Helical" evidence="6">
    <location>
        <begin position="127"/>
        <end position="148"/>
    </location>
</feature>
<dbReference type="InterPro" id="IPR002293">
    <property type="entry name" value="AA/rel_permease1"/>
</dbReference>
<proteinExistence type="predicted"/>
<feature type="transmembrane region" description="Helical" evidence="6">
    <location>
        <begin position="87"/>
        <end position="115"/>
    </location>
</feature>
<keyword evidence="2" id="KW-1003">Cell membrane</keyword>
<feature type="transmembrane region" description="Helical" evidence="6">
    <location>
        <begin position="327"/>
        <end position="347"/>
    </location>
</feature>
<reference evidence="7 8" key="1">
    <citation type="submission" date="2019-06" db="EMBL/GenBank/DDBJ databases">
        <title>Sequencing the genomes of 1000 actinobacteria strains.</title>
        <authorList>
            <person name="Klenk H.-P."/>
        </authorList>
    </citation>
    <scope>NUCLEOTIDE SEQUENCE [LARGE SCALE GENOMIC DNA]</scope>
    <source>
        <strain evidence="7 8">DSM 45679</strain>
    </source>
</reference>
<dbReference type="Proteomes" id="UP000320876">
    <property type="component" value="Unassembled WGS sequence"/>
</dbReference>
<comment type="caution">
    <text evidence="7">The sequence shown here is derived from an EMBL/GenBank/DDBJ whole genome shotgun (WGS) entry which is preliminary data.</text>
</comment>
<evidence type="ECO:0000256" key="6">
    <source>
        <dbReference type="SAM" id="Phobius"/>
    </source>
</evidence>
<evidence type="ECO:0000256" key="3">
    <source>
        <dbReference type="ARBA" id="ARBA00022692"/>
    </source>
</evidence>
<evidence type="ECO:0000256" key="5">
    <source>
        <dbReference type="ARBA" id="ARBA00023136"/>
    </source>
</evidence>
<dbReference type="GO" id="GO:0005886">
    <property type="term" value="C:plasma membrane"/>
    <property type="evidence" value="ECO:0007669"/>
    <property type="project" value="UniProtKB-SubCell"/>
</dbReference>
<sequence length="462" mass="48338">MTRSVSRRSGRGLGLWAATALVVGNMIGSGVFLLPSSLASYGAVSIVGWLFTSLGAVLLALVFARLGKRHPDVGGPYAYTRRAFGDFLGFQTAWGYWIAIWAGNAAIAVAFVGYLAHFFPVLASNRLAAMLVALAAIWGVTAVNAMGVRQGAIVQLVTTVLKLVPLLVVALIVPFFADPANFTPFNASEQSGFGAVTAAAALTLWAFIGIESATVPAGDVREPRRTIPRATMIGTVVTAVVYVLGTVAVLGVVPRGRLTESTAPFADAAGAVFGGWAGNAVAAGAVIAAFGALNGWVLLQGQVPMAAAKDGLFPAVFARTSRNGTPVVGLVVSSVLVTALMAMNYTATLVEQFTFVILLATLTTLVPYAYSAMAQLMLLVTDRERFHGRRLFWHGLVAVLAFGYSVWAIAGAGYEVMAKGLLLLLAGMPVYVWLAYRKRRGERDTAETAAPADGGYTGLEAA</sequence>
<keyword evidence="3 6" id="KW-0812">Transmembrane</keyword>
<feature type="transmembrane region" description="Helical" evidence="6">
    <location>
        <begin position="273"/>
        <end position="299"/>
    </location>
</feature>
<evidence type="ECO:0000256" key="4">
    <source>
        <dbReference type="ARBA" id="ARBA00022989"/>
    </source>
</evidence>
<evidence type="ECO:0000256" key="2">
    <source>
        <dbReference type="ARBA" id="ARBA00022475"/>
    </source>
</evidence>
<feature type="transmembrane region" description="Helical" evidence="6">
    <location>
        <begin position="416"/>
        <end position="436"/>
    </location>
</feature>
<dbReference type="PANTHER" id="PTHR42770:SF18">
    <property type="entry name" value="ARGININE_AGMATINE ANTIPORTER"/>
    <property type="match status" value="1"/>
</dbReference>
<dbReference type="PANTHER" id="PTHR42770">
    <property type="entry name" value="AMINO ACID TRANSPORTER-RELATED"/>
    <property type="match status" value="1"/>
</dbReference>
<evidence type="ECO:0000256" key="1">
    <source>
        <dbReference type="ARBA" id="ARBA00004651"/>
    </source>
</evidence>
<organism evidence="7 8">
    <name type="scientific">Amycolatopsis cihanbeyliensis</name>
    <dbReference type="NCBI Taxonomy" id="1128664"/>
    <lineage>
        <taxon>Bacteria</taxon>
        <taxon>Bacillati</taxon>
        <taxon>Actinomycetota</taxon>
        <taxon>Actinomycetes</taxon>
        <taxon>Pseudonocardiales</taxon>
        <taxon>Pseudonocardiaceae</taxon>
        <taxon>Amycolatopsis</taxon>
    </lineage>
</organism>
<protein>
    <submittedName>
        <fullName evidence="7">Amino acid/polyamine/organocation transporter (APC superfamily)</fullName>
    </submittedName>
</protein>
<feature type="transmembrane region" description="Helical" evidence="6">
    <location>
        <begin position="12"/>
        <end position="34"/>
    </location>
</feature>